<keyword evidence="3" id="KW-0676">Redox-active center</keyword>
<evidence type="ECO:0000259" key="5">
    <source>
        <dbReference type="PROSITE" id="PS51352"/>
    </source>
</evidence>
<accession>A0A2N5XKM0</accession>
<dbReference type="PANTHER" id="PTHR13887">
    <property type="entry name" value="GLUTATHIONE S-TRANSFERASE KAPPA"/>
    <property type="match status" value="1"/>
</dbReference>
<dbReference type="AlphaFoldDB" id="A0A2N5XKM0"/>
<comment type="similarity">
    <text evidence="2">Belongs to the thioredoxin family. DsbA subfamily.</text>
</comment>
<gene>
    <name evidence="6" type="ORF">C0081_22470</name>
</gene>
<dbReference type="RefSeq" id="WP_101535963.1">
    <property type="nucleotide sequence ID" value="NZ_JBFHIU010000018.1"/>
</dbReference>
<name>A0A2N5XKM0_9HYPH</name>
<dbReference type="PANTHER" id="PTHR13887:SF56">
    <property type="entry name" value="THIOREDOXIN-LIKE REDUCTASE RV2466C"/>
    <property type="match status" value="1"/>
</dbReference>
<evidence type="ECO:0000256" key="3">
    <source>
        <dbReference type="ARBA" id="ARBA00023284"/>
    </source>
</evidence>
<dbReference type="InterPro" id="IPR013766">
    <property type="entry name" value="Thioredoxin_domain"/>
</dbReference>
<evidence type="ECO:0000313" key="6">
    <source>
        <dbReference type="EMBL" id="PLW75063.1"/>
    </source>
</evidence>
<dbReference type="Gene3D" id="3.40.30.10">
    <property type="entry name" value="Glutaredoxin"/>
    <property type="match status" value="1"/>
</dbReference>
<comment type="function">
    <text evidence="1">May be required for disulfide bond formation in some proteins.</text>
</comment>
<feature type="domain" description="Thioredoxin" evidence="5">
    <location>
        <begin position="25"/>
        <end position="218"/>
    </location>
</feature>
<dbReference type="SUPFAM" id="SSF52833">
    <property type="entry name" value="Thioredoxin-like"/>
    <property type="match status" value="1"/>
</dbReference>
<dbReference type="PROSITE" id="PS51352">
    <property type="entry name" value="THIOREDOXIN_2"/>
    <property type="match status" value="1"/>
</dbReference>
<evidence type="ECO:0000313" key="7">
    <source>
        <dbReference type="Proteomes" id="UP000234881"/>
    </source>
</evidence>
<dbReference type="InterPro" id="IPR006311">
    <property type="entry name" value="TAT_signal"/>
</dbReference>
<evidence type="ECO:0000256" key="2">
    <source>
        <dbReference type="ARBA" id="ARBA00005791"/>
    </source>
</evidence>
<dbReference type="PROSITE" id="PS51318">
    <property type="entry name" value="TAT"/>
    <property type="match status" value="1"/>
</dbReference>
<dbReference type="EMBL" id="PKUQ01000055">
    <property type="protein sequence ID" value="PLW75063.1"/>
    <property type="molecule type" value="Genomic_DNA"/>
</dbReference>
<dbReference type="OrthoDB" id="8478320at2"/>
<dbReference type="Proteomes" id="UP000234881">
    <property type="component" value="Unassembled WGS sequence"/>
</dbReference>
<sequence length="218" mass="23697">MVLTRRELLSTGMKLTAGIAAFASLPLLSAAPAFAESVDTEKLMEKGALEDIAVGSEDAPVTIVEYFSMTCGHCANFHATTFKHLEENYIAKDKVRFVLREFPLDPLAAAGAMLARRAPGGKAEEVIDLLLSTQRTWAYAENPVDALQTLAKQAGFTQASFKEALTDQKLLDDITAVRERGSNEFGINSTPSFFVNGEKHVGALSSEEFDKILEPLLK</sequence>
<keyword evidence="7" id="KW-1185">Reference proteome</keyword>
<dbReference type="InterPro" id="IPR017937">
    <property type="entry name" value="Thioredoxin_CS"/>
</dbReference>
<evidence type="ECO:0000256" key="4">
    <source>
        <dbReference type="SAM" id="SignalP"/>
    </source>
</evidence>
<keyword evidence="4" id="KW-0732">Signal</keyword>
<feature type="signal peptide" evidence="4">
    <location>
        <begin position="1"/>
        <end position="35"/>
    </location>
</feature>
<dbReference type="PROSITE" id="PS00194">
    <property type="entry name" value="THIOREDOXIN_1"/>
    <property type="match status" value="1"/>
</dbReference>
<evidence type="ECO:0000256" key="1">
    <source>
        <dbReference type="ARBA" id="ARBA00003565"/>
    </source>
</evidence>
<protein>
    <submittedName>
        <fullName evidence="6">Disulfide bond formation protein DsbA</fullName>
    </submittedName>
</protein>
<dbReference type="InterPro" id="IPR036249">
    <property type="entry name" value="Thioredoxin-like_sf"/>
</dbReference>
<dbReference type="Pfam" id="PF13462">
    <property type="entry name" value="Thioredoxin_4"/>
    <property type="match status" value="1"/>
</dbReference>
<organism evidence="6 7">
    <name type="scientific">Cohaesibacter celericrescens</name>
    <dbReference type="NCBI Taxonomy" id="2067669"/>
    <lineage>
        <taxon>Bacteria</taxon>
        <taxon>Pseudomonadati</taxon>
        <taxon>Pseudomonadota</taxon>
        <taxon>Alphaproteobacteria</taxon>
        <taxon>Hyphomicrobiales</taxon>
        <taxon>Cohaesibacteraceae</taxon>
    </lineage>
</organism>
<proteinExistence type="inferred from homology"/>
<feature type="chain" id="PRO_5014808003" evidence="4">
    <location>
        <begin position="36"/>
        <end position="218"/>
    </location>
</feature>
<dbReference type="InterPro" id="IPR012336">
    <property type="entry name" value="Thioredoxin-like_fold"/>
</dbReference>
<comment type="caution">
    <text evidence="6">The sequence shown here is derived from an EMBL/GenBank/DDBJ whole genome shotgun (WGS) entry which is preliminary data.</text>
</comment>
<reference evidence="6 7" key="1">
    <citation type="submission" date="2018-01" db="EMBL/GenBank/DDBJ databases">
        <title>The draft genome sequence of Cohaesibacter sp. H1304.</title>
        <authorList>
            <person name="Wang N.-N."/>
            <person name="Du Z.-J."/>
        </authorList>
    </citation>
    <scope>NUCLEOTIDE SEQUENCE [LARGE SCALE GENOMIC DNA]</scope>
    <source>
        <strain evidence="6 7">H1304</strain>
    </source>
</reference>
<dbReference type="GO" id="GO:0015036">
    <property type="term" value="F:disulfide oxidoreductase activity"/>
    <property type="evidence" value="ECO:0007669"/>
    <property type="project" value="UniProtKB-ARBA"/>
</dbReference>